<dbReference type="InterPro" id="IPR041698">
    <property type="entry name" value="Methyltransf_25"/>
</dbReference>
<protein>
    <submittedName>
        <fullName evidence="5">Methyltransferase domain-containing protein</fullName>
    </submittedName>
</protein>
<dbReference type="GO" id="GO:0032259">
    <property type="term" value="P:methylation"/>
    <property type="evidence" value="ECO:0007669"/>
    <property type="project" value="UniProtKB-KW"/>
</dbReference>
<keyword evidence="5" id="KW-0808">Transferase</keyword>
<evidence type="ECO:0000259" key="2">
    <source>
        <dbReference type="Pfam" id="PF10119"/>
    </source>
</evidence>
<dbReference type="Proteomes" id="UP000297839">
    <property type="component" value="Unassembled WGS sequence"/>
</dbReference>
<feature type="domain" description="PKMT C-terminal winged helix" evidence="4">
    <location>
        <begin position="397"/>
        <end position="492"/>
    </location>
</feature>
<organism evidence="5 6">
    <name type="scientific">Ramlibacter humi</name>
    <dbReference type="NCBI Taxonomy" id="2530451"/>
    <lineage>
        <taxon>Bacteria</taxon>
        <taxon>Pseudomonadati</taxon>
        <taxon>Pseudomonadota</taxon>
        <taxon>Betaproteobacteria</taxon>
        <taxon>Burkholderiales</taxon>
        <taxon>Comamonadaceae</taxon>
        <taxon>Ramlibacter</taxon>
    </lineage>
</organism>
<dbReference type="InterPro" id="IPR018773">
    <property type="entry name" value="MeTrfase_reg_dom_prd"/>
</dbReference>
<feature type="domain" description="Methyltransferase" evidence="3">
    <location>
        <begin position="85"/>
        <end position="182"/>
    </location>
</feature>
<dbReference type="Gene3D" id="3.40.50.150">
    <property type="entry name" value="Vaccinia Virus protein VP39"/>
    <property type="match status" value="1"/>
</dbReference>
<sequence>MRFARCTRSAWAASWPPAIAAEAAASCGCKRPRAFKLLAAQQLAPARHAEAPAEALPIERSHPDAMALVARLFGLLSAAPATARILEMGCADGGNIVPLAALLPRAQFVGMDTRPNALREAAAFAARVGVRNVTFLPRGLESMPAEIGEFDYIICHEPFSSLPAHVQYLVLQQLKQRLAPNGVGYLSYQCGGTGHRGPASASGQRPVTTDRGLRFTQVADRLMKAGLQYLGEADFVTMLPSNLGTSAEQVIKRVSQRGIVAAEQAMDYLRRRSYRETLVCHGDVRLKRRISVEDIAPLYLSAATQEMRSSTPGGAARYQAANGAYVTTSSPALQHALKILQARYPARLTMRQLMGTVGPVHEADRTRLAYSIFSACMSGVVSLALSPLPVGAASSHPVAWSVARDQAVRQRWVSNLQHRLVLLEDFPLHLHAISLLDGKLDLDQLAASLAALVASRASTLSTGEQTFRSHSGIRAQLMRAGPLLVRDLAKLGLIADEPARRL</sequence>
<feature type="chain" id="PRO_5021290695" evidence="1">
    <location>
        <begin position="21"/>
        <end position="502"/>
    </location>
</feature>
<name>A0A4Z0BDY5_9BURK</name>
<dbReference type="AlphaFoldDB" id="A0A4Z0BDY5"/>
<keyword evidence="6" id="KW-1185">Reference proteome</keyword>
<evidence type="ECO:0000259" key="4">
    <source>
        <dbReference type="Pfam" id="PF21782"/>
    </source>
</evidence>
<dbReference type="Pfam" id="PF13649">
    <property type="entry name" value="Methyltransf_25"/>
    <property type="match status" value="1"/>
</dbReference>
<evidence type="ECO:0000259" key="3">
    <source>
        <dbReference type="Pfam" id="PF13649"/>
    </source>
</evidence>
<dbReference type="GO" id="GO:0008168">
    <property type="term" value="F:methyltransferase activity"/>
    <property type="evidence" value="ECO:0007669"/>
    <property type="project" value="UniProtKB-KW"/>
</dbReference>
<dbReference type="Pfam" id="PF10119">
    <property type="entry name" value="MethyTransf_Reg"/>
    <property type="match status" value="1"/>
</dbReference>
<reference evidence="5 6" key="1">
    <citation type="submission" date="2019-03" db="EMBL/GenBank/DDBJ databases">
        <title>Ramlibacter sp. 18x22-1, whole genome shotgun sequence.</title>
        <authorList>
            <person name="Zhang X."/>
            <person name="Feng G."/>
            <person name="Zhu H."/>
        </authorList>
    </citation>
    <scope>NUCLEOTIDE SEQUENCE [LARGE SCALE GENOMIC DNA]</scope>
    <source>
        <strain evidence="5 6">18x22-1</strain>
    </source>
</reference>
<dbReference type="InterPro" id="IPR048976">
    <property type="entry name" value="WHD_PKMT"/>
</dbReference>
<gene>
    <name evidence="5" type="ORF">EZ216_20260</name>
</gene>
<evidence type="ECO:0000313" key="5">
    <source>
        <dbReference type="EMBL" id="TFY96589.1"/>
    </source>
</evidence>
<keyword evidence="5" id="KW-0489">Methyltransferase</keyword>
<dbReference type="InterPro" id="IPR029063">
    <property type="entry name" value="SAM-dependent_MTases_sf"/>
</dbReference>
<comment type="caution">
    <text evidence="5">The sequence shown here is derived from an EMBL/GenBank/DDBJ whole genome shotgun (WGS) entry which is preliminary data.</text>
</comment>
<feature type="signal peptide" evidence="1">
    <location>
        <begin position="1"/>
        <end position="20"/>
    </location>
</feature>
<evidence type="ECO:0000256" key="1">
    <source>
        <dbReference type="SAM" id="SignalP"/>
    </source>
</evidence>
<dbReference type="SUPFAM" id="SSF53335">
    <property type="entry name" value="S-adenosyl-L-methionine-dependent methyltransferases"/>
    <property type="match status" value="1"/>
</dbReference>
<dbReference type="EMBL" id="SMLK01000011">
    <property type="protein sequence ID" value="TFY96589.1"/>
    <property type="molecule type" value="Genomic_DNA"/>
</dbReference>
<dbReference type="OrthoDB" id="323463at2"/>
<feature type="domain" description="Methyltransferase regulatory" evidence="2">
    <location>
        <begin position="214"/>
        <end position="281"/>
    </location>
</feature>
<evidence type="ECO:0000313" key="6">
    <source>
        <dbReference type="Proteomes" id="UP000297839"/>
    </source>
</evidence>
<dbReference type="Pfam" id="PF21782">
    <property type="entry name" value="WHD_PKMT"/>
    <property type="match status" value="1"/>
</dbReference>
<keyword evidence="1" id="KW-0732">Signal</keyword>
<dbReference type="CDD" id="cd02440">
    <property type="entry name" value="AdoMet_MTases"/>
    <property type="match status" value="1"/>
</dbReference>
<proteinExistence type="predicted"/>
<accession>A0A4Z0BDY5</accession>